<keyword evidence="8" id="KW-0808">Transferase</keyword>
<dbReference type="PRINTS" id="PR00344">
    <property type="entry name" value="BCTRLSENSOR"/>
</dbReference>
<evidence type="ECO:0000256" key="2">
    <source>
        <dbReference type="ARBA" id="ARBA00012438"/>
    </source>
</evidence>
<keyword evidence="5" id="KW-0812">Transmembrane</keyword>
<dbReference type="EC" id="2.7.13.3" evidence="2"/>
<dbReference type="InterPro" id="IPR036097">
    <property type="entry name" value="HisK_dim/P_sf"/>
</dbReference>
<dbReference type="InterPro" id="IPR003661">
    <property type="entry name" value="HisK_dim/P_dom"/>
</dbReference>
<dbReference type="InterPro" id="IPR004358">
    <property type="entry name" value="Sig_transdc_His_kin-like_C"/>
</dbReference>
<dbReference type="InterPro" id="IPR003594">
    <property type="entry name" value="HATPase_dom"/>
</dbReference>
<keyword evidence="3 4" id="KW-0597">Phosphoprotein</keyword>
<dbReference type="InterPro" id="IPR036890">
    <property type="entry name" value="HATPase_C_sf"/>
</dbReference>
<dbReference type="Gene3D" id="3.40.50.2300">
    <property type="match status" value="1"/>
</dbReference>
<keyword evidence="5" id="KW-0472">Membrane</keyword>
<feature type="domain" description="Response regulatory" evidence="7">
    <location>
        <begin position="621"/>
        <end position="739"/>
    </location>
</feature>
<dbReference type="EMBL" id="PNYA01000027">
    <property type="protein sequence ID" value="PMS16006.1"/>
    <property type="molecule type" value="Genomic_DNA"/>
</dbReference>
<dbReference type="OrthoDB" id="5389366at2"/>
<dbReference type="Gene3D" id="1.10.287.130">
    <property type="match status" value="1"/>
</dbReference>
<keyword evidence="9" id="KW-1185">Reference proteome</keyword>
<evidence type="ECO:0000313" key="8">
    <source>
        <dbReference type="EMBL" id="PMS16006.1"/>
    </source>
</evidence>
<keyword evidence="8" id="KW-0418">Kinase</keyword>
<comment type="caution">
    <text evidence="8">The sequence shown here is derived from an EMBL/GenBank/DDBJ whole genome shotgun (WGS) entry which is preliminary data.</text>
</comment>
<dbReference type="AlphaFoldDB" id="A0A2N7VFS7"/>
<dbReference type="SUPFAM" id="SSF55874">
    <property type="entry name" value="ATPase domain of HSP90 chaperone/DNA topoisomerase II/histidine kinase"/>
    <property type="match status" value="1"/>
</dbReference>
<dbReference type="CDD" id="cd12914">
    <property type="entry name" value="PDC1_DGC_like"/>
    <property type="match status" value="1"/>
</dbReference>
<sequence length="753" mass="81205">MTRRLDDSTTKALPEEWQDDSAALGMPEPDFAVRRITLIALLAAAIILPGIYAAAIVYSNFRARVASATDATVRTVRIAEEHALKVFDLNETLDARVDDLVRGLDNDAIRAREADIHNKLQSIGGGYPQVASVSIFGPEGLLLANSRYYPTPRASIAARDDFVGIRGGHILEHVSKVMVWHAGSGEAVFNTGIARRGANGAFAGLVSVALRRSYFESFYRDLLGGERGAMTVMLTRTDGAVLASYPPRPDQAVVSPTFAAALAAGARSGVLRLPGSNAKHGRHDGQIVAYRQVGSYPVYVSCAYSESAIWSAWYRRALVFAASVFTPSIVLWFVLAFSLKRLAAEKQAWERWKAEASMRRSIESAYRQSRKMEALGNLVGTVAHDFNNLLTIVATNVQIVRRRGVSSIDRELGAIERALKSGQSLTRQLLGVARKQPLRSETIDLSRWMAASRELLRASLGANAALVIDIGRDVWPIDVDSAELELALINVAVNARDAMPSGGRFTVRATNVRLEPEGGFALTGEFVQISLEDTGAGMPAEVLAHAFEPLFTTKPKGMGTGLGLPQVFAFCDRSGGLATIDSAPGSGTTVRLYLPRAHDVPAAVAPHPQQPVQDVPAGGLHVLLVEDNDEVAAGTEALLRMMGHRVTCAFNADAALKLIAEALTQPTDPFDVVISDIHMPGTANGIDLAEAAQALAEPLPVILITGYAQELERARNVNVRVLSKPFDIALLESMLQTIRREREVRAHAHGRAS</sequence>
<dbReference type="Gene3D" id="3.30.450.20">
    <property type="entry name" value="PAS domain"/>
    <property type="match status" value="2"/>
</dbReference>
<keyword evidence="5" id="KW-1133">Transmembrane helix</keyword>
<dbReference type="Pfam" id="PF00072">
    <property type="entry name" value="Response_reg"/>
    <property type="match status" value="1"/>
</dbReference>
<organism evidence="8 9">
    <name type="scientific">Trinickia dabaoshanensis</name>
    <dbReference type="NCBI Taxonomy" id="564714"/>
    <lineage>
        <taxon>Bacteria</taxon>
        <taxon>Pseudomonadati</taxon>
        <taxon>Pseudomonadota</taxon>
        <taxon>Betaproteobacteria</taxon>
        <taxon>Burkholderiales</taxon>
        <taxon>Burkholderiaceae</taxon>
        <taxon>Trinickia</taxon>
    </lineage>
</organism>
<dbReference type="CDD" id="cd17546">
    <property type="entry name" value="REC_hyHK_CKI1_RcsC-like"/>
    <property type="match status" value="1"/>
</dbReference>
<evidence type="ECO:0000259" key="7">
    <source>
        <dbReference type="PROSITE" id="PS50110"/>
    </source>
</evidence>
<dbReference type="PROSITE" id="PS50109">
    <property type="entry name" value="HIS_KIN"/>
    <property type="match status" value="1"/>
</dbReference>
<reference evidence="8 9" key="1">
    <citation type="submission" date="2018-01" db="EMBL/GenBank/DDBJ databases">
        <title>Whole genome analyses suggest that Burkholderia sensu lato contains two further novel genera in the rhizoxinica-symbiotica group Mycetohabitans gen. nov., and Trinickia gen. nov.: implications for the evolution of diazotrophy and nodulation in the Burkholderiaceae.</title>
        <authorList>
            <person name="Estrada-de los Santos P."/>
            <person name="Palmer M."/>
            <person name="Chavez-Ramirez B."/>
            <person name="Beukes C."/>
            <person name="Steenkamp E.T."/>
            <person name="Hirsch A.M."/>
            <person name="Manyaka P."/>
            <person name="Maluk M."/>
            <person name="Lafos M."/>
            <person name="Crook M."/>
            <person name="Gross E."/>
            <person name="Simon M.F."/>
            <person name="Bueno dos Reis Junior F."/>
            <person name="Poole P.S."/>
            <person name="Venter S.N."/>
            <person name="James E.K."/>
        </authorList>
    </citation>
    <scope>NUCLEOTIDE SEQUENCE [LARGE SCALE GENOMIC DNA]</scope>
    <source>
        <strain evidence="8 9">GIMN1.004</strain>
    </source>
</reference>
<feature type="transmembrane region" description="Helical" evidence="5">
    <location>
        <begin position="317"/>
        <end position="339"/>
    </location>
</feature>
<dbReference type="GO" id="GO:0000155">
    <property type="term" value="F:phosphorelay sensor kinase activity"/>
    <property type="evidence" value="ECO:0007669"/>
    <property type="project" value="InterPro"/>
</dbReference>
<evidence type="ECO:0000256" key="4">
    <source>
        <dbReference type="PROSITE-ProRule" id="PRU00169"/>
    </source>
</evidence>
<dbReference type="Pfam" id="PF02518">
    <property type="entry name" value="HATPase_c"/>
    <property type="match status" value="1"/>
</dbReference>
<dbReference type="SMART" id="SM00387">
    <property type="entry name" value="HATPase_c"/>
    <property type="match status" value="1"/>
</dbReference>
<dbReference type="Proteomes" id="UP000235616">
    <property type="component" value="Unassembled WGS sequence"/>
</dbReference>
<dbReference type="PANTHER" id="PTHR43065:SF49">
    <property type="entry name" value="HISTIDINE KINASE"/>
    <property type="match status" value="1"/>
</dbReference>
<dbReference type="PANTHER" id="PTHR43065">
    <property type="entry name" value="SENSOR HISTIDINE KINASE"/>
    <property type="match status" value="1"/>
</dbReference>
<feature type="transmembrane region" description="Helical" evidence="5">
    <location>
        <begin position="36"/>
        <end position="58"/>
    </location>
</feature>
<name>A0A2N7VFS7_9BURK</name>
<evidence type="ECO:0000256" key="1">
    <source>
        <dbReference type="ARBA" id="ARBA00000085"/>
    </source>
</evidence>
<dbReference type="Gene3D" id="3.30.565.10">
    <property type="entry name" value="Histidine kinase-like ATPase, C-terminal domain"/>
    <property type="match status" value="1"/>
</dbReference>
<gene>
    <name evidence="8" type="ORF">C0Z18_25120</name>
</gene>
<dbReference type="SMART" id="SM00448">
    <property type="entry name" value="REC"/>
    <property type="match status" value="1"/>
</dbReference>
<dbReference type="InterPro" id="IPR005467">
    <property type="entry name" value="His_kinase_dom"/>
</dbReference>
<dbReference type="PROSITE" id="PS50110">
    <property type="entry name" value="RESPONSE_REGULATORY"/>
    <property type="match status" value="1"/>
</dbReference>
<dbReference type="InterPro" id="IPR011006">
    <property type="entry name" value="CheY-like_superfamily"/>
</dbReference>
<evidence type="ECO:0000313" key="9">
    <source>
        <dbReference type="Proteomes" id="UP000235616"/>
    </source>
</evidence>
<feature type="domain" description="Histidine kinase" evidence="6">
    <location>
        <begin position="381"/>
        <end position="598"/>
    </location>
</feature>
<accession>A0A2N7VFS7</accession>
<proteinExistence type="predicted"/>
<protein>
    <recommendedName>
        <fullName evidence="2">histidine kinase</fullName>
        <ecNumber evidence="2">2.7.13.3</ecNumber>
    </recommendedName>
</protein>
<dbReference type="SUPFAM" id="SSF52172">
    <property type="entry name" value="CheY-like"/>
    <property type="match status" value="1"/>
</dbReference>
<dbReference type="RefSeq" id="WP_102648157.1">
    <property type="nucleotide sequence ID" value="NZ_PNYA01000027.1"/>
</dbReference>
<dbReference type="SMART" id="SM00388">
    <property type="entry name" value="HisKA"/>
    <property type="match status" value="1"/>
</dbReference>
<comment type="catalytic activity">
    <reaction evidence="1">
        <text>ATP + protein L-histidine = ADP + protein N-phospho-L-histidine.</text>
        <dbReference type="EC" id="2.7.13.3"/>
    </reaction>
</comment>
<evidence type="ECO:0000256" key="3">
    <source>
        <dbReference type="ARBA" id="ARBA00022553"/>
    </source>
</evidence>
<dbReference type="CDD" id="cd12915">
    <property type="entry name" value="PDC2_DGC_like"/>
    <property type="match status" value="1"/>
</dbReference>
<dbReference type="InterPro" id="IPR001789">
    <property type="entry name" value="Sig_transdc_resp-reg_receiver"/>
</dbReference>
<evidence type="ECO:0000259" key="6">
    <source>
        <dbReference type="PROSITE" id="PS50109"/>
    </source>
</evidence>
<feature type="modified residue" description="4-aspartylphosphate" evidence="4">
    <location>
        <position position="676"/>
    </location>
</feature>
<dbReference type="SUPFAM" id="SSF47384">
    <property type="entry name" value="Homodimeric domain of signal transducing histidine kinase"/>
    <property type="match status" value="1"/>
</dbReference>
<evidence type="ECO:0000256" key="5">
    <source>
        <dbReference type="SAM" id="Phobius"/>
    </source>
</evidence>